<keyword evidence="4 8" id="KW-0812">Transmembrane</keyword>
<dbReference type="GO" id="GO:0008233">
    <property type="term" value="F:peptidase activity"/>
    <property type="evidence" value="ECO:0007669"/>
    <property type="project" value="UniProtKB-KW"/>
</dbReference>
<evidence type="ECO:0000256" key="1">
    <source>
        <dbReference type="ARBA" id="ARBA00004651"/>
    </source>
</evidence>
<accession>A0A1H9AQJ2</accession>
<comment type="subcellular location">
    <subcellularLocation>
        <location evidence="1">Cell membrane</location>
        <topology evidence="1">Multi-pass membrane protein</topology>
    </subcellularLocation>
</comment>
<reference evidence="9 10" key="1">
    <citation type="submission" date="2016-10" db="EMBL/GenBank/DDBJ databases">
        <authorList>
            <person name="de Groot N.N."/>
        </authorList>
    </citation>
    <scope>NUCLEOTIDE SEQUENCE [LARGE SCALE GENOMIC DNA]</scope>
    <source>
        <strain evidence="9 10">DSM 27078</strain>
    </source>
</reference>
<gene>
    <name evidence="9" type="ORF">SAMN05444005_102281</name>
</gene>
<organism evidence="9 10">
    <name type="scientific">Flavobacterium urocaniciphilum</name>
    <dbReference type="NCBI Taxonomy" id="1299341"/>
    <lineage>
        <taxon>Bacteria</taxon>
        <taxon>Pseudomonadati</taxon>
        <taxon>Bacteroidota</taxon>
        <taxon>Flavobacteriia</taxon>
        <taxon>Flavobacteriales</taxon>
        <taxon>Flavobacteriaceae</taxon>
        <taxon>Flavobacterium</taxon>
    </lineage>
</organism>
<name>A0A1H9AQJ2_9FLAO</name>
<proteinExistence type="predicted"/>
<dbReference type="RefSeq" id="WP_091466254.1">
    <property type="nucleotide sequence ID" value="NZ_FOEI01000002.1"/>
</dbReference>
<dbReference type="InterPro" id="IPR019127">
    <property type="entry name" value="Exosortase"/>
</dbReference>
<sequence length="184" mass="21505">MKDIINQHKPFFVFLLKFVLFYLIFTLIYKFYLSQFEVQNNEVDNITKFVAEQTKSVLVAMGKDSDVLKHEFEPSYKILYSNKYLARVVEGCNAISVIILFASFVFAFSSTFKRTFLFIISGSLLIFVLNILRIAFLTIALYNFPKNEHFLHDIVFPIVIYGVVFLLWIIWVLKFSGYAKVTSK</sequence>
<evidence type="ECO:0000256" key="6">
    <source>
        <dbReference type="ARBA" id="ARBA00022989"/>
    </source>
</evidence>
<keyword evidence="10" id="KW-1185">Reference proteome</keyword>
<dbReference type="GO" id="GO:0006508">
    <property type="term" value="P:proteolysis"/>
    <property type="evidence" value="ECO:0007669"/>
    <property type="project" value="UniProtKB-KW"/>
</dbReference>
<feature type="transmembrane region" description="Helical" evidence="8">
    <location>
        <begin position="12"/>
        <end position="32"/>
    </location>
</feature>
<dbReference type="EMBL" id="FOEI01000002">
    <property type="protein sequence ID" value="SEP78929.1"/>
    <property type="molecule type" value="Genomic_DNA"/>
</dbReference>
<dbReference type="GO" id="GO:0005886">
    <property type="term" value="C:plasma membrane"/>
    <property type="evidence" value="ECO:0007669"/>
    <property type="project" value="UniProtKB-SubCell"/>
</dbReference>
<evidence type="ECO:0000256" key="5">
    <source>
        <dbReference type="ARBA" id="ARBA00022801"/>
    </source>
</evidence>
<keyword evidence="7 8" id="KW-0472">Membrane</keyword>
<evidence type="ECO:0000313" key="9">
    <source>
        <dbReference type="EMBL" id="SEP78929.1"/>
    </source>
</evidence>
<feature type="transmembrane region" description="Helical" evidence="8">
    <location>
        <begin position="154"/>
        <end position="173"/>
    </location>
</feature>
<dbReference type="AlphaFoldDB" id="A0A1H9AQJ2"/>
<dbReference type="NCBIfam" id="TIGR04178">
    <property type="entry name" value="exo_archaeo"/>
    <property type="match status" value="1"/>
</dbReference>
<dbReference type="InterPro" id="IPR026323">
    <property type="entry name" value="Exosortase-related_prot_XrtF"/>
</dbReference>
<dbReference type="Pfam" id="PF09721">
    <property type="entry name" value="Exosortase_EpsH"/>
    <property type="match status" value="1"/>
</dbReference>
<evidence type="ECO:0000256" key="4">
    <source>
        <dbReference type="ARBA" id="ARBA00022692"/>
    </source>
</evidence>
<dbReference type="NCBIfam" id="TIGR04128">
    <property type="entry name" value="exoso_Fjoh_1448"/>
    <property type="match status" value="1"/>
</dbReference>
<dbReference type="Proteomes" id="UP000198648">
    <property type="component" value="Unassembled WGS sequence"/>
</dbReference>
<keyword evidence="2" id="KW-1003">Cell membrane</keyword>
<dbReference type="STRING" id="1299341.SAMN05444005_102281"/>
<feature type="transmembrane region" description="Helical" evidence="8">
    <location>
        <begin position="115"/>
        <end position="142"/>
    </location>
</feature>
<keyword evidence="5" id="KW-0378">Hydrolase</keyword>
<keyword evidence="6 8" id="KW-1133">Transmembrane helix</keyword>
<dbReference type="InterPro" id="IPR026392">
    <property type="entry name" value="Exo/Archaeosortase_dom"/>
</dbReference>
<evidence type="ECO:0000256" key="2">
    <source>
        <dbReference type="ARBA" id="ARBA00022475"/>
    </source>
</evidence>
<evidence type="ECO:0000256" key="7">
    <source>
        <dbReference type="ARBA" id="ARBA00023136"/>
    </source>
</evidence>
<evidence type="ECO:0000313" key="10">
    <source>
        <dbReference type="Proteomes" id="UP000198648"/>
    </source>
</evidence>
<dbReference type="OrthoDB" id="678161at2"/>
<evidence type="ECO:0000256" key="3">
    <source>
        <dbReference type="ARBA" id="ARBA00022670"/>
    </source>
</evidence>
<protein>
    <submittedName>
        <fullName evidence="9">Exosortase family protein XrtF</fullName>
    </submittedName>
</protein>
<keyword evidence="3" id="KW-0645">Protease</keyword>
<evidence type="ECO:0000256" key="8">
    <source>
        <dbReference type="SAM" id="Phobius"/>
    </source>
</evidence>
<feature type="transmembrane region" description="Helical" evidence="8">
    <location>
        <begin position="84"/>
        <end position="108"/>
    </location>
</feature>